<feature type="non-terminal residue" evidence="1">
    <location>
        <position position="1"/>
    </location>
</feature>
<dbReference type="PANTHER" id="PTHR18863:SF6">
    <property type="entry name" value="COILED-COIL DOMAIN-CONTAINING PROTEIN 170"/>
    <property type="match status" value="1"/>
</dbReference>
<dbReference type="AlphaFoldDB" id="A0A151J417"/>
<evidence type="ECO:0000313" key="1">
    <source>
        <dbReference type="EMBL" id="KYN17153.1"/>
    </source>
</evidence>
<evidence type="ECO:0000313" key="2">
    <source>
        <dbReference type="Proteomes" id="UP000078492"/>
    </source>
</evidence>
<accession>A0A151J417</accession>
<dbReference type="InterPro" id="IPR039139">
    <property type="entry name" value="CCDC170-like"/>
</dbReference>
<name>A0A151J417_9HYME</name>
<organism evidence="1 2">
    <name type="scientific">Trachymyrmex cornetzi</name>
    <dbReference type="NCBI Taxonomy" id="471704"/>
    <lineage>
        <taxon>Eukaryota</taxon>
        <taxon>Metazoa</taxon>
        <taxon>Ecdysozoa</taxon>
        <taxon>Arthropoda</taxon>
        <taxon>Hexapoda</taxon>
        <taxon>Insecta</taxon>
        <taxon>Pterygota</taxon>
        <taxon>Neoptera</taxon>
        <taxon>Endopterygota</taxon>
        <taxon>Hymenoptera</taxon>
        <taxon>Apocrita</taxon>
        <taxon>Aculeata</taxon>
        <taxon>Formicoidea</taxon>
        <taxon>Formicidae</taxon>
        <taxon>Myrmicinae</taxon>
        <taxon>Trachymyrmex</taxon>
    </lineage>
</organism>
<dbReference type="STRING" id="471704.A0A151J417"/>
<proteinExistence type="predicted"/>
<gene>
    <name evidence="1" type="ORF">ALC57_10565</name>
</gene>
<sequence length="78" mass="9424">VFPAKKNSTNVVFFFFVSQTSVVYQLQRRVRTLREQLQRRDLHLDLLRRKLSLQEDSVRMKSLLQSERDEANIRFVLE</sequence>
<dbReference type="PANTHER" id="PTHR18863">
    <property type="entry name" value="TSEC-2-RELATED"/>
    <property type="match status" value="1"/>
</dbReference>
<dbReference type="EMBL" id="KQ980228">
    <property type="protein sequence ID" value="KYN17153.1"/>
    <property type="molecule type" value="Genomic_DNA"/>
</dbReference>
<keyword evidence="2" id="KW-1185">Reference proteome</keyword>
<dbReference type="Proteomes" id="UP000078492">
    <property type="component" value="Unassembled WGS sequence"/>
</dbReference>
<protein>
    <submittedName>
        <fullName evidence="1">Uncharacterized protein</fullName>
    </submittedName>
</protein>
<reference evidence="1 2" key="1">
    <citation type="submission" date="2015-09" db="EMBL/GenBank/DDBJ databases">
        <title>Trachymyrmex cornetzi WGS genome.</title>
        <authorList>
            <person name="Nygaard S."/>
            <person name="Hu H."/>
            <person name="Boomsma J."/>
            <person name="Zhang G."/>
        </authorList>
    </citation>
    <scope>NUCLEOTIDE SEQUENCE [LARGE SCALE GENOMIC DNA]</scope>
    <source>
        <strain evidence="1">Tcor2-1</strain>
        <tissue evidence="1">Whole body</tissue>
    </source>
</reference>